<sequence length="279" mass="29726">MKLLRTGPKGHERPCVLDAEGRIRDLSGQVPDFAGAGVSPAALDRVRALDLTSLPIVGPQARIGACLASVPNFLCIGLNYAKHAEESGMARPSEPIIFSKSTSALSGPDDDLHLPPGAEKADWEVELGVVIGQRCRNVSEAEALDHVAGYCTVNDLSERHWQAERGGQWIKGKSAPGFGPVGPWLVTADEVPDPQALKLSLDLNGERVQDGETSDMIFGVAEIISYLSGFMDLLPGDLIATGTPAGVGMGMRPQRFLRQGDRLALRVEGLGEQRQSVVS</sequence>
<reference evidence="4" key="2">
    <citation type="submission" date="2020-09" db="EMBL/GenBank/DDBJ databases">
        <authorList>
            <person name="Sun Q."/>
            <person name="Zhou Y."/>
        </authorList>
    </citation>
    <scope>NUCLEOTIDE SEQUENCE</scope>
    <source>
        <strain evidence="4">CGMCC 1.15762</strain>
    </source>
</reference>
<dbReference type="GO" id="GO:0019752">
    <property type="term" value="P:carboxylic acid metabolic process"/>
    <property type="evidence" value="ECO:0007669"/>
    <property type="project" value="UniProtKB-ARBA"/>
</dbReference>
<dbReference type="Pfam" id="PF01557">
    <property type="entry name" value="FAA_hydrolase"/>
    <property type="match status" value="1"/>
</dbReference>
<evidence type="ECO:0000313" key="5">
    <source>
        <dbReference type="Proteomes" id="UP000617145"/>
    </source>
</evidence>
<keyword evidence="2" id="KW-0479">Metal-binding</keyword>
<dbReference type="SUPFAM" id="SSF56529">
    <property type="entry name" value="FAH"/>
    <property type="match status" value="1"/>
</dbReference>
<feature type="domain" description="Fumarylacetoacetase-like C-terminal" evidence="3">
    <location>
        <begin position="74"/>
        <end position="278"/>
    </location>
</feature>
<evidence type="ECO:0000259" key="3">
    <source>
        <dbReference type="Pfam" id="PF01557"/>
    </source>
</evidence>
<dbReference type="GO" id="GO:0016787">
    <property type="term" value="F:hydrolase activity"/>
    <property type="evidence" value="ECO:0007669"/>
    <property type="project" value="UniProtKB-KW"/>
</dbReference>
<dbReference type="Gene3D" id="3.90.850.10">
    <property type="entry name" value="Fumarylacetoacetase-like, C-terminal domain"/>
    <property type="match status" value="1"/>
</dbReference>
<dbReference type="Proteomes" id="UP000617145">
    <property type="component" value="Unassembled WGS sequence"/>
</dbReference>
<dbReference type="PANTHER" id="PTHR11820">
    <property type="entry name" value="ACYLPYRUVASE"/>
    <property type="match status" value="1"/>
</dbReference>
<dbReference type="RefSeq" id="WP_188788119.1">
    <property type="nucleotide sequence ID" value="NZ_BMJV01000001.1"/>
</dbReference>
<gene>
    <name evidence="4" type="ORF">GCM10011415_02980</name>
</gene>
<evidence type="ECO:0000256" key="2">
    <source>
        <dbReference type="ARBA" id="ARBA00022723"/>
    </source>
</evidence>
<accession>A0A8J3EEY6</accession>
<dbReference type="InterPro" id="IPR036663">
    <property type="entry name" value="Fumarylacetoacetase_C_sf"/>
</dbReference>
<dbReference type="GO" id="GO:0046872">
    <property type="term" value="F:metal ion binding"/>
    <property type="evidence" value="ECO:0007669"/>
    <property type="project" value="UniProtKB-KW"/>
</dbReference>
<dbReference type="PANTHER" id="PTHR11820:SF8">
    <property type="entry name" value="BLL6360 PROTEIN"/>
    <property type="match status" value="1"/>
</dbReference>
<dbReference type="EMBL" id="BMJV01000001">
    <property type="protein sequence ID" value="GGG60451.1"/>
    <property type="molecule type" value="Genomic_DNA"/>
</dbReference>
<evidence type="ECO:0000313" key="4">
    <source>
        <dbReference type="EMBL" id="GGG60451.1"/>
    </source>
</evidence>
<keyword evidence="5" id="KW-1185">Reference proteome</keyword>
<dbReference type="InterPro" id="IPR011234">
    <property type="entry name" value="Fumarylacetoacetase-like_C"/>
</dbReference>
<reference evidence="4" key="1">
    <citation type="journal article" date="2014" name="Int. J. Syst. Evol. Microbiol.">
        <title>Complete genome sequence of Corynebacterium casei LMG S-19264T (=DSM 44701T), isolated from a smear-ripened cheese.</title>
        <authorList>
            <consortium name="US DOE Joint Genome Institute (JGI-PGF)"/>
            <person name="Walter F."/>
            <person name="Albersmeier A."/>
            <person name="Kalinowski J."/>
            <person name="Ruckert C."/>
        </authorList>
    </citation>
    <scope>NUCLEOTIDE SEQUENCE</scope>
    <source>
        <strain evidence="4">CGMCC 1.15762</strain>
    </source>
</reference>
<comment type="caution">
    <text evidence="4">The sequence shown here is derived from an EMBL/GenBank/DDBJ whole genome shotgun (WGS) entry which is preliminary data.</text>
</comment>
<keyword evidence="4" id="KW-0378">Hydrolase</keyword>
<proteinExistence type="inferred from homology"/>
<evidence type="ECO:0000256" key="1">
    <source>
        <dbReference type="ARBA" id="ARBA00010211"/>
    </source>
</evidence>
<comment type="similarity">
    <text evidence="1">Belongs to the FAH family.</text>
</comment>
<dbReference type="AlphaFoldDB" id="A0A8J3EEY6"/>
<protein>
    <submittedName>
        <fullName evidence="4">Fumarylacetoacetate (FAA) hydrolase</fullName>
    </submittedName>
</protein>
<organism evidence="4 5">
    <name type="scientific">Salipiger pallidus</name>
    <dbReference type="NCBI Taxonomy" id="1775170"/>
    <lineage>
        <taxon>Bacteria</taxon>
        <taxon>Pseudomonadati</taxon>
        <taxon>Pseudomonadota</taxon>
        <taxon>Alphaproteobacteria</taxon>
        <taxon>Rhodobacterales</taxon>
        <taxon>Roseobacteraceae</taxon>
        <taxon>Salipiger</taxon>
    </lineage>
</organism>
<dbReference type="FunFam" id="3.90.850.10:FF:000002">
    <property type="entry name" value="2-hydroxyhepta-2,4-diene-1,7-dioate isomerase"/>
    <property type="match status" value="1"/>
</dbReference>
<dbReference type="GO" id="GO:0016853">
    <property type="term" value="F:isomerase activity"/>
    <property type="evidence" value="ECO:0007669"/>
    <property type="project" value="UniProtKB-ARBA"/>
</dbReference>
<name>A0A8J3EEY6_9RHOB</name>